<evidence type="ECO:0000313" key="2">
    <source>
        <dbReference type="EMBL" id="GBM15317.1"/>
    </source>
</evidence>
<comment type="caution">
    <text evidence="2">The sequence shown here is derived from an EMBL/GenBank/DDBJ whole genome shotgun (WGS) entry which is preliminary data.</text>
</comment>
<organism evidence="2 3">
    <name type="scientific">Araneus ventricosus</name>
    <name type="common">Orbweaver spider</name>
    <name type="synonym">Epeira ventricosa</name>
    <dbReference type="NCBI Taxonomy" id="182803"/>
    <lineage>
        <taxon>Eukaryota</taxon>
        <taxon>Metazoa</taxon>
        <taxon>Ecdysozoa</taxon>
        <taxon>Arthropoda</taxon>
        <taxon>Chelicerata</taxon>
        <taxon>Arachnida</taxon>
        <taxon>Araneae</taxon>
        <taxon>Araneomorphae</taxon>
        <taxon>Entelegynae</taxon>
        <taxon>Araneoidea</taxon>
        <taxon>Araneidae</taxon>
        <taxon>Araneus</taxon>
    </lineage>
</organism>
<proteinExistence type="predicted"/>
<gene>
    <name evidence="2" type="ORF">AVEN_210945_1</name>
</gene>
<protein>
    <recommendedName>
        <fullName evidence="4">Secreted protein</fullName>
    </recommendedName>
</protein>
<keyword evidence="3" id="KW-1185">Reference proteome</keyword>
<dbReference type="AlphaFoldDB" id="A0A4Y2DGQ1"/>
<feature type="signal peptide" evidence="1">
    <location>
        <begin position="1"/>
        <end position="27"/>
    </location>
</feature>
<reference evidence="2 3" key="1">
    <citation type="journal article" date="2019" name="Sci. Rep.">
        <title>Orb-weaving spider Araneus ventricosus genome elucidates the spidroin gene catalogue.</title>
        <authorList>
            <person name="Kono N."/>
            <person name="Nakamura H."/>
            <person name="Ohtoshi R."/>
            <person name="Moran D.A.P."/>
            <person name="Shinohara A."/>
            <person name="Yoshida Y."/>
            <person name="Fujiwara M."/>
            <person name="Mori M."/>
            <person name="Tomita M."/>
            <person name="Arakawa K."/>
        </authorList>
    </citation>
    <scope>NUCLEOTIDE SEQUENCE [LARGE SCALE GENOMIC DNA]</scope>
</reference>
<evidence type="ECO:0000256" key="1">
    <source>
        <dbReference type="SAM" id="SignalP"/>
    </source>
</evidence>
<evidence type="ECO:0008006" key="4">
    <source>
        <dbReference type="Google" id="ProtNLM"/>
    </source>
</evidence>
<sequence>MRPIFTEMGLLILTILEFGIRITPCSSRNPIALTKTRCLVWFHSRLHHPTVLFENITETGSQIRTVTKQRYHDMLQISGKTMPGSGNFYAGWSNTTRLSIDTELLRHHFTEERVTAVLFL</sequence>
<name>A0A4Y2DGQ1_ARAVE</name>
<dbReference type="EMBL" id="BGPR01000358">
    <property type="protein sequence ID" value="GBM15317.1"/>
    <property type="molecule type" value="Genomic_DNA"/>
</dbReference>
<feature type="chain" id="PRO_5021382580" description="Secreted protein" evidence="1">
    <location>
        <begin position="28"/>
        <end position="120"/>
    </location>
</feature>
<keyword evidence="1" id="KW-0732">Signal</keyword>
<evidence type="ECO:0000313" key="3">
    <source>
        <dbReference type="Proteomes" id="UP000499080"/>
    </source>
</evidence>
<accession>A0A4Y2DGQ1</accession>
<dbReference type="Proteomes" id="UP000499080">
    <property type="component" value="Unassembled WGS sequence"/>
</dbReference>